<dbReference type="STRING" id="1237085.Ngar_c06170"/>
<keyword evidence="3" id="KW-1133">Transmembrane helix</keyword>
<evidence type="ECO:0000313" key="5">
    <source>
        <dbReference type="Proteomes" id="UP000008037"/>
    </source>
</evidence>
<dbReference type="PANTHER" id="PTHR33620">
    <property type="entry name" value="UREASE ACCESSORY PROTEIN F"/>
    <property type="match status" value="1"/>
</dbReference>
<gene>
    <name evidence="4" type="primary">ureF</name>
    <name evidence="4" type="ordered locus">Ngar_c06170</name>
</gene>
<dbReference type="InParanoid" id="K0ID21"/>
<keyword evidence="3" id="KW-0812">Transmembrane</keyword>
<evidence type="ECO:0000256" key="1">
    <source>
        <dbReference type="ARBA" id="ARBA00022988"/>
    </source>
</evidence>
<dbReference type="InterPro" id="IPR002639">
    <property type="entry name" value="UreF"/>
</dbReference>
<dbReference type="Proteomes" id="UP000008037">
    <property type="component" value="Chromosome"/>
</dbReference>
<feature type="transmembrane region" description="Helical" evidence="3">
    <location>
        <begin position="174"/>
        <end position="192"/>
    </location>
</feature>
<dbReference type="HAMAP" id="MF_01385">
    <property type="entry name" value="UreF"/>
    <property type="match status" value="1"/>
</dbReference>
<dbReference type="AlphaFoldDB" id="K0ID21"/>
<dbReference type="EMBL" id="CP002408">
    <property type="protein sequence ID" value="AFU57560.1"/>
    <property type="molecule type" value="Genomic_DNA"/>
</dbReference>
<organism evidence="4 5">
    <name type="scientific">Nitrososphaera gargensis (strain Ga9.2)</name>
    <dbReference type="NCBI Taxonomy" id="1237085"/>
    <lineage>
        <taxon>Archaea</taxon>
        <taxon>Nitrososphaerota</taxon>
        <taxon>Nitrososphaeria</taxon>
        <taxon>Nitrososphaerales</taxon>
        <taxon>Nitrososphaeraceae</taxon>
        <taxon>Nitrososphaera</taxon>
    </lineage>
</organism>
<dbReference type="InterPro" id="IPR038277">
    <property type="entry name" value="UreF_sf"/>
</dbReference>
<dbReference type="Gene3D" id="1.10.4190.10">
    <property type="entry name" value="Urease accessory protein UreF"/>
    <property type="match status" value="1"/>
</dbReference>
<proteinExistence type="inferred from homology"/>
<evidence type="ECO:0000256" key="3">
    <source>
        <dbReference type="SAM" id="Phobius"/>
    </source>
</evidence>
<keyword evidence="3" id="KW-0472">Membrane</keyword>
<evidence type="ECO:0000313" key="4">
    <source>
        <dbReference type="EMBL" id="AFU57560.1"/>
    </source>
</evidence>
<keyword evidence="2" id="KW-0143">Chaperone</keyword>
<sequence length="248" mass="27820">MNLMREWMSMSTEHEHTMTDIADIGMMQLADSFFPTGMYTTSSGLEAIFYSERKKMSPDELRDLVKVFLEHQIGPADCTALGNAYEHASKGNLDMLLEVDNTIHAMKLVKEIREASSRSGTQMLRCIHSFSQTNKLLGGYLAALKEGKGHGTYPVALAIAANVFSIPKRKAGIMMLYSFSVSIIGAALRLGMLQHFDGQRIIDELKPIISKTVESYIDRSIEGIWQFAPQLDIIQMTHERMSSKMFIT</sequence>
<dbReference type="PANTHER" id="PTHR33620:SF1">
    <property type="entry name" value="UREASE ACCESSORY PROTEIN F"/>
    <property type="match status" value="1"/>
</dbReference>
<dbReference type="Pfam" id="PF01730">
    <property type="entry name" value="UreF"/>
    <property type="match status" value="1"/>
</dbReference>
<accession>K0ID21</accession>
<evidence type="ECO:0000256" key="2">
    <source>
        <dbReference type="ARBA" id="ARBA00023186"/>
    </source>
</evidence>
<dbReference type="HOGENOM" id="CLU_049215_4_0_2"/>
<dbReference type="PIRSF" id="PIRSF009467">
    <property type="entry name" value="Ureas_acces_UreF"/>
    <property type="match status" value="1"/>
</dbReference>
<name>K0ID21_NITGG</name>
<dbReference type="KEGG" id="nga:Ngar_c06170"/>
<keyword evidence="1" id="KW-0996">Nickel insertion</keyword>
<protein>
    <submittedName>
        <fullName evidence="4">Urease accessory protein UreF</fullName>
    </submittedName>
</protein>
<keyword evidence="5" id="KW-1185">Reference proteome</keyword>
<reference evidence="4 5" key="1">
    <citation type="journal article" date="2012" name="Environ. Microbiol.">
        <title>The genome of the ammonia-oxidizing Candidatus Nitrososphaera gargensis: insights into metabolic versatility and environmental adaptations.</title>
        <authorList>
            <person name="Spang A."/>
            <person name="Poehlein A."/>
            <person name="Offre P."/>
            <person name="Zumbragel S."/>
            <person name="Haider S."/>
            <person name="Rychlik N."/>
            <person name="Nowka B."/>
            <person name="Schmeisser C."/>
            <person name="Lebedeva E.V."/>
            <person name="Rattei T."/>
            <person name="Bohm C."/>
            <person name="Schmid M."/>
            <person name="Galushko A."/>
            <person name="Hatzenpichler R."/>
            <person name="Weinmaier T."/>
            <person name="Daniel R."/>
            <person name="Schleper C."/>
            <person name="Spieck E."/>
            <person name="Streit W."/>
            <person name="Wagner M."/>
        </authorList>
    </citation>
    <scope>NUCLEOTIDE SEQUENCE [LARGE SCALE GENOMIC DNA]</scope>
    <source>
        <strain evidence="5">Ga9.2</strain>
    </source>
</reference>
<dbReference type="GO" id="GO:0016151">
    <property type="term" value="F:nickel cation binding"/>
    <property type="evidence" value="ECO:0007669"/>
    <property type="project" value="InterPro"/>
</dbReference>